<dbReference type="PANTHER" id="PTHR30329:SF21">
    <property type="entry name" value="LIPOPROTEIN YIAD-RELATED"/>
    <property type="match status" value="1"/>
</dbReference>
<evidence type="ECO:0000256" key="3">
    <source>
        <dbReference type="ARBA" id="ARBA00023136"/>
    </source>
</evidence>
<feature type="domain" description="OmpA-like" evidence="8">
    <location>
        <begin position="507"/>
        <end position="625"/>
    </location>
</feature>
<dbReference type="InterPro" id="IPR003367">
    <property type="entry name" value="Thrombospondin_3-like_rpt"/>
</dbReference>
<dbReference type="Gene3D" id="3.30.1330.60">
    <property type="entry name" value="OmpA-like domain"/>
    <property type="match status" value="1"/>
</dbReference>
<evidence type="ECO:0000256" key="7">
    <source>
        <dbReference type="SAM" id="SignalP"/>
    </source>
</evidence>
<dbReference type="EMBL" id="CP022163">
    <property type="protein sequence ID" value="ATB30660.1"/>
    <property type="molecule type" value="Genomic_DNA"/>
</dbReference>
<dbReference type="RefSeq" id="WP_095979084.1">
    <property type="nucleotide sequence ID" value="NZ_CP022163.1"/>
</dbReference>
<evidence type="ECO:0000313" key="10">
    <source>
        <dbReference type="Proteomes" id="UP000217289"/>
    </source>
</evidence>
<feature type="region of interest" description="Disordered" evidence="6">
    <location>
        <begin position="338"/>
        <end position="442"/>
    </location>
</feature>
<dbReference type="AlphaFoldDB" id="A0A250IHF7"/>
<dbReference type="InterPro" id="IPR028974">
    <property type="entry name" value="TSP_type-3_rpt"/>
</dbReference>
<proteinExistence type="predicted"/>
<name>A0A250IHF7_9BACT</name>
<keyword evidence="4" id="KW-0998">Cell outer membrane</keyword>
<dbReference type="Gene3D" id="4.10.1080.10">
    <property type="entry name" value="TSP type-3 repeat"/>
    <property type="match status" value="2"/>
</dbReference>
<keyword evidence="2 7" id="KW-0732">Signal</keyword>
<feature type="chain" id="PRO_5012625798" evidence="7">
    <location>
        <begin position="43"/>
        <end position="629"/>
    </location>
</feature>
<evidence type="ECO:0000256" key="6">
    <source>
        <dbReference type="SAM" id="MobiDB-lite"/>
    </source>
</evidence>
<evidence type="ECO:0000256" key="4">
    <source>
        <dbReference type="ARBA" id="ARBA00023237"/>
    </source>
</evidence>
<keyword evidence="3 5" id="KW-0472">Membrane</keyword>
<dbReference type="KEGG" id="mbd:MEBOL_004121"/>
<dbReference type="PRINTS" id="PR01021">
    <property type="entry name" value="OMPADOMAIN"/>
</dbReference>
<dbReference type="OrthoDB" id="5486625at2"/>
<sequence>MSHSKPSRDQGTMRGARPSTWSAMSVGLSVAASLFLAPAALAQPTGLAQFELERLELNPNGRGSLVLGTGELLPEGGLRLSLLGHYERNPLTMYRNDVQLGAVVSDRVMAHLLVAWAPMRWLELGAQLPVVAWQRGDDLTGYGVGAPARTGLGTPSAHVRLGLLAQRRDAPVDLALELGVGLPVGSADTLSRDSIVRVTPKLMLGRSFGWLRAGAEAAVLVRPAVVLGDGGKVQDELGNELRVGAVLATQGEGLRGELNVRGFLPLATRESNAIELLAGLRLPVSESVEAYALGGPGFGDAPGTPTFRVLLGLAVGGGDRPAPVLRDDDGDGVVNSLDQCPSEPGPVARQGCPVKDTDKDGIEDAQDQCPTEAGPASRQGCPVRDADKDGIEDAQDQCPTEAGPASRQGCPVRDADKDGIEDAQDKCPTEAGPASRQGCPVRDADQDGIEDARDACPTEAGLAELKGCPARDGDADGVADHLDNCPTEKGDAANQGCPAEKKQLVAIQTGKLEIKEQVFFATGKSIIQPRSFKMLDQVAQVLTQHTEVERMVIEGHTDDRGNADANRKLSLARAESVKAYLVSKGVEASRLVANGYGPDRPIESNKTEKGRATNRRVEFIIVTPEQELK</sequence>
<protein>
    <submittedName>
        <fullName evidence="9">Thrombospondin</fullName>
    </submittedName>
</protein>
<dbReference type="InterPro" id="IPR050330">
    <property type="entry name" value="Bact_OuterMem_StrucFunc"/>
</dbReference>
<feature type="signal peptide" evidence="7">
    <location>
        <begin position="1"/>
        <end position="42"/>
    </location>
</feature>
<dbReference type="InterPro" id="IPR036737">
    <property type="entry name" value="OmpA-like_sf"/>
</dbReference>
<dbReference type="Pfam" id="PF00691">
    <property type="entry name" value="OmpA"/>
    <property type="match status" value="1"/>
</dbReference>
<dbReference type="InterPro" id="IPR006665">
    <property type="entry name" value="OmpA-like"/>
</dbReference>
<dbReference type="GO" id="GO:0005509">
    <property type="term" value="F:calcium ion binding"/>
    <property type="evidence" value="ECO:0007669"/>
    <property type="project" value="InterPro"/>
</dbReference>
<feature type="compositionally biased region" description="Basic and acidic residues" evidence="6">
    <location>
        <begin position="413"/>
        <end position="428"/>
    </location>
</feature>
<accession>A0A250IHF7</accession>
<dbReference type="PANTHER" id="PTHR30329">
    <property type="entry name" value="STATOR ELEMENT OF FLAGELLAR MOTOR COMPLEX"/>
    <property type="match status" value="1"/>
</dbReference>
<evidence type="ECO:0000256" key="5">
    <source>
        <dbReference type="PROSITE-ProRule" id="PRU00473"/>
    </source>
</evidence>
<evidence type="ECO:0000256" key="1">
    <source>
        <dbReference type="ARBA" id="ARBA00004442"/>
    </source>
</evidence>
<dbReference type="Proteomes" id="UP000217289">
    <property type="component" value="Chromosome"/>
</dbReference>
<dbReference type="GO" id="GO:0007155">
    <property type="term" value="P:cell adhesion"/>
    <property type="evidence" value="ECO:0007669"/>
    <property type="project" value="InterPro"/>
</dbReference>
<dbReference type="GO" id="GO:0009279">
    <property type="term" value="C:cell outer membrane"/>
    <property type="evidence" value="ECO:0007669"/>
    <property type="project" value="UniProtKB-SubCell"/>
</dbReference>
<evidence type="ECO:0000313" key="9">
    <source>
        <dbReference type="EMBL" id="ATB30660.1"/>
    </source>
</evidence>
<organism evidence="9 10">
    <name type="scientific">Melittangium boletus DSM 14713</name>
    <dbReference type="NCBI Taxonomy" id="1294270"/>
    <lineage>
        <taxon>Bacteria</taxon>
        <taxon>Pseudomonadati</taxon>
        <taxon>Myxococcota</taxon>
        <taxon>Myxococcia</taxon>
        <taxon>Myxococcales</taxon>
        <taxon>Cystobacterineae</taxon>
        <taxon>Archangiaceae</taxon>
        <taxon>Melittangium</taxon>
    </lineage>
</organism>
<dbReference type="SUPFAM" id="SSF103647">
    <property type="entry name" value="TSP type-3 repeat"/>
    <property type="match status" value="1"/>
</dbReference>
<evidence type="ECO:0000256" key="2">
    <source>
        <dbReference type="ARBA" id="ARBA00022729"/>
    </source>
</evidence>
<dbReference type="InterPro" id="IPR006664">
    <property type="entry name" value="OMP_bac"/>
</dbReference>
<dbReference type="CDD" id="cd07185">
    <property type="entry name" value="OmpA_C-like"/>
    <property type="match status" value="1"/>
</dbReference>
<reference evidence="9 10" key="1">
    <citation type="submission" date="2017-06" db="EMBL/GenBank/DDBJ databases">
        <authorList>
            <person name="Kim H.J."/>
            <person name="Triplett B.A."/>
        </authorList>
    </citation>
    <scope>NUCLEOTIDE SEQUENCE [LARGE SCALE GENOMIC DNA]</scope>
    <source>
        <strain evidence="9 10">DSM 14713</strain>
    </source>
</reference>
<dbReference type="SUPFAM" id="SSF103088">
    <property type="entry name" value="OmpA-like"/>
    <property type="match status" value="1"/>
</dbReference>
<dbReference type="Pfam" id="PF02412">
    <property type="entry name" value="TSP_3"/>
    <property type="match status" value="6"/>
</dbReference>
<keyword evidence="10" id="KW-1185">Reference proteome</keyword>
<comment type="subcellular location">
    <subcellularLocation>
        <location evidence="1">Cell outer membrane</location>
    </subcellularLocation>
</comment>
<gene>
    <name evidence="9" type="ORF">MEBOL_004121</name>
</gene>
<evidence type="ECO:0000259" key="8">
    <source>
        <dbReference type="PROSITE" id="PS51123"/>
    </source>
</evidence>
<dbReference type="PROSITE" id="PS51123">
    <property type="entry name" value="OMPA_2"/>
    <property type="match status" value="1"/>
</dbReference>